<feature type="compositionally biased region" description="Basic and acidic residues" evidence="1">
    <location>
        <begin position="39"/>
        <end position="76"/>
    </location>
</feature>
<proteinExistence type="predicted"/>
<dbReference type="AlphaFoldDB" id="A0A1I8AFP0"/>
<evidence type="ECO:0000313" key="3">
    <source>
        <dbReference type="WBParaSite" id="L893_g5304.t1"/>
    </source>
</evidence>
<feature type="compositionally biased region" description="Basic residues" evidence="1">
    <location>
        <begin position="77"/>
        <end position="86"/>
    </location>
</feature>
<keyword evidence="2" id="KW-1185">Reference proteome</keyword>
<name>A0A1I8AFP0_9BILA</name>
<sequence>MGGCCSALMGTPDSPQTAVLPASAPSPPPFVGGKSSYTVEKDDKAKEAILKREGTRSKSVRSDSLVKKSSNEEKPRKDAKKMPRLRITHDAKLDHCSLEDEPE</sequence>
<dbReference type="Proteomes" id="UP000095287">
    <property type="component" value="Unplaced"/>
</dbReference>
<feature type="region of interest" description="Disordered" evidence="1">
    <location>
        <begin position="1"/>
        <end position="103"/>
    </location>
</feature>
<evidence type="ECO:0000313" key="2">
    <source>
        <dbReference type="Proteomes" id="UP000095287"/>
    </source>
</evidence>
<dbReference type="WBParaSite" id="L893_g5304.t1">
    <property type="protein sequence ID" value="L893_g5304.t1"/>
    <property type="gene ID" value="L893_g5304"/>
</dbReference>
<feature type="compositionally biased region" description="Basic and acidic residues" evidence="1">
    <location>
        <begin position="87"/>
        <end position="103"/>
    </location>
</feature>
<reference evidence="3" key="1">
    <citation type="submission" date="2016-11" db="UniProtKB">
        <authorList>
            <consortium name="WormBaseParasite"/>
        </authorList>
    </citation>
    <scope>IDENTIFICATION</scope>
</reference>
<accession>A0A1I8AFP0</accession>
<organism evidence="2 3">
    <name type="scientific">Steinernema glaseri</name>
    <dbReference type="NCBI Taxonomy" id="37863"/>
    <lineage>
        <taxon>Eukaryota</taxon>
        <taxon>Metazoa</taxon>
        <taxon>Ecdysozoa</taxon>
        <taxon>Nematoda</taxon>
        <taxon>Chromadorea</taxon>
        <taxon>Rhabditida</taxon>
        <taxon>Tylenchina</taxon>
        <taxon>Panagrolaimomorpha</taxon>
        <taxon>Strongyloidoidea</taxon>
        <taxon>Steinernematidae</taxon>
        <taxon>Steinernema</taxon>
    </lineage>
</organism>
<evidence type="ECO:0000256" key="1">
    <source>
        <dbReference type="SAM" id="MobiDB-lite"/>
    </source>
</evidence>
<protein>
    <submittedName>
        <fullName evidence="3">Uncharacterized protein</fullName>
    </submittedName>
</protein>